<evidence type="ECO:0000256" key="2">
    <source>
        <dbReference type="ARBA" id="ARBA00023015"/>
    </source>
</evidence>
<organism evidence="7 8">
    <name type="scientific">Rhizobium subbaraonis</name>
    <dbReference type="NCBI Taxonomy" id="908946"/>
    <lineage>
        <taxon>Bacteria</taxon>
        <taxon>Pseudomonadati</taxon>
        <taxon>Pseudomonadota</taxon>
        <taxon>Alphaproteobacteria</taxon>
        <taxon>Hyphomicrobiales</taxon>
        <taxon>Rhizobiaceae</taxon>
        <taxon>Rhizobium/Agrobacterium group</taxon>
        <taxon>Rhizobium</taxon>
    </lineage>
</organism>
<keyword evidence="3" id="KW-0238">DNA-binding</keyword>
<evidence type="ECO:0000313" key="7">
    <source>
        <dbReference type="EMBL" id="SOC46590.1"/>
    </source>
</evidence>
<dbReference type="GO" id="GO:0003677">
    <property type="term" value="F:DNA binding"/>
    <property type="evidence" value="ECO:0007669"/>
    <property type="project" value="UniProtKB-KW"/>
</dbReference>
<dbReference type="InterPro" id="IPR038722">
    <property type="entry name" value="Ner_HTH_dom"/>
</dbReference>
<evidence type="ECO:0000256" key="4">
    <source>
        <dbReference type="ARBA" id="ARBA00023163"/>
    </source>
</evidence>
<reference evidence="7 8" key="1">
    <citation type="submission" date="2017-08" db="EMBL/GenBank/DDBJ databases">
        <authorList>
            <person name="de Groot N.N."/>
        </authorList>
    </citation>
    <scope>NUCLEOTIDE SEQUENCE [LARGE SCALE GENOMIC DNA]</scope>
    <source>
        <strain evidence="7 8">JC85</strain>
    </source>
</reference>
<dbReference type="AlphaFoldDB" id="A0A285UXP6"/>
<keyword evidence="8" id="KW-1185">Reference proteome</keyword>
<evidence type="ECO:0000256" key="5">
    <source>
        <dbReference type="SAM" id="MobiDB-lite"/>
    </source>
</evidence>
<feature type="domain" description="Ner winged helix-turn-helix DNA-binding" evidence="6">
    <location>
        <begin position="48"/>
        <end position="113"/>
    </location>
</feature>
<dbReference type="SUPFAM" id="SSF47413">
    <property type="entry name" value="lambda repressor-like DNA-binding domains"/>
    <property type="match status" value="1"/>
</dbReference>
<dbReference type="InterPro" id="IPR010982">
    <property type="entry name" value="Lambda_DNA-bd_dom_sf"/>
</dbReference>
<evidence type="ECO:0000256" key="3">
    <source>
        <dbReference type="ARBA" id="ARBA00023125"/>
    </source>
</evidence>
<keyword evidence="4" id="KW-0804">Transcription</keyword>
<dbReference type="Gene3D" id="1.10.260.40">
    <property type="entry name" value="lambda repressor-like DNA-binding domains"/>
    <property type="match status" value="1"/>
</dbReference>
<dbReference type="EMBL" id="OBQD01000023">
    <property type="protein sequence ID" value="SOC46590.1"/>
    <property type="molecule type" value="Genomic_DNA"/>
</dbReference>
<evidence type="ECO:0000259" key="6">
    <source>
        <dbReference type="Pfam" id="PF13693"/>
    </source>
</evidence>
<comment type="similarity">
    <text evidence="1">Belongs to the ner transcriptional regulatory family.</text>
</comment>
<evidence type="ECO:0000256" key="1">
    <source>
        <dbReference type="ARBA" id="ARBA00006157"/>
    </source>
</evidence>
<protein>
    <submittedName>
        <fullName evidence="7">Nlp family transcriptional regulator</fullName>
    </submittedName>
</protein>
<sequence length="134" mass="15174">MFADYITPKKEAGQGLPIWIKDLFMHRASTSDKTSRAERRRLEEVARIRGRLTLAKLTLTGIDKAYNLPAGTAGNAVHEPHLAGERAIAAALKTRPEYLWRTRYHADGRRITPQPAENYRHTRRRSLDAAQEAA</sequence>
<feature type="region of interest" description="Disordered" evidence="5">
    <location>
        <begin position="111"/>
        <end position="134"/>
    </location>
</feature>
<proteinExistence type="inferred from homology"/>
<accession>A0A285UXP6</accession>
<dbReference type="Pfam" id="PF13693">
    <property type="entry name" value="HTH_35"/>
    <property type="match status" value="1"/>
</dbReference>
<name>A0A285UXP6_9HYPH</name>
<dbReference type="Proteomes" id="UP000219167">
    <property type="component" value="Unassembled WGS sequence"/>
</dbReference>
<gene>
    <name evidence="7" type="ORF">SAMN05892877_12344</name>
</gene>
<evidence type="ECO:0000313" key="8">
    <source>
        <dbReference type="Proteomes" id="UP000219167"/>
    </source>
</evidence>
<keyword evidence="2" id="KW-0805">Transcription regulation</keyword>